<sequence>MRVKYGIIDFDFYNFDETSFIMAEARQYNQAIESGLHSQIEEFTKAYINHITKVEFFMAFKAAYQQSINSQNIKAGFRGTGLIPFDPQAILSKLDIRIYTPTPPPFDLNLWISQTPHNPTEALSQSTLMKLLVREGYGRRSTHGLSTY</sequence>
<protein>
    <submittedName>
        <fullName evidence="1">Uncharacterized protein</fullName>
    </submittedName>
</protein>
<dbReference type="AlphaFoldDB" id="A7E9V9"/>
<accession>A7E9V9</accession>
<gene>
    <name evidence="1" type="ORF">SS1G_02089</name>
</gene>
<dbReference type="EMBL" id="CH476622">
    <property type="protein sequence ID" value="EDN97161.1"/>
    <property type="molecule type" value="Genomic_DNA"/>
</dbReference>
<dbReference type="GeneID" id="5493535"/>
<dbReference type="KEGG" id="ssl:SS1G_02089"/>
<evidence type="ECO:0000313" key="2">
    <source>
        <dbReference type="Proteomes" id="UP000001312"/>
    </source>
</evidence>
<evidence type="ECO:0000313" key="1">
    <source>
        <dbReference type="EMBL" id="EDN97161.1"/>
    </source>
</evidence>
<dbReference type="HOGENOM" id="CLU_1759897_0_0_1"/>
<dbReference type="RefSeq" id="XP_001597893.1">
    <property type="nucleotide sequence ID" value="XM_001597843.1"/>
</dbReference>
<proteinExistence type="predicted"/>
<dbReference type="InParanoid" id="A7E9V9"/>
<organism evidence="1 2">
    <name type="scientific">Sclerotinia sclerotiorum (strain ATCC 18683 / 1980 / Ss-1)</name>
    <name type="common">White mold</name>
    <name type="synonym">Whetzelinia sclerotiorum</name>
    <dbReference type="NCBI Taxonomy" id="665079"/>
    <lineage>
        <taxon>Eukaryota</taxon>
        <taxon>Fungi</taxon>
        <taxon>Dikarya</taxon>
        <taxon>Ascomycota</taxon>
        <taxon>Pezizomycotina</taxon>
        <taxon>Leotiomycetes</taxon>
        <taxon>Helotiales</taxon>
        <taxon>Sclerotiniaceae</taxon>
        <taxon>Sclerotinia</taxon>
    </lineage>
</organism>
<keyword evidence="2" id="KW-1185">Reference proteome</keyword>
<name>A7E9V9_SCLS1</name>
<reference evidence="2" key="1">
    <citation type="journal article" date="2011" name="PLoS Genet.">
        <title>Genomic analysis of the necrotrophic fungal pathogens Sclerotinia sclerotiorum and Botrytis cinerea.</title>
        <authorList>
            <person name="Amselem J."/>
            <person name="Cuomo C.A."/>
            <person name="van Kan J.A."/>
            <person name="Viaud M."/>
            <person name="Benito E.P."/>
            <person name="Couloux A."/>
            <person name="Coutinho P.M."/>
            <person name="de Vries R.P."/>
            <person name="Dyer P.S."/>
            <person name="Fillinger S."/>
            <person name="Fournier E."/>
            <person name="Gout L."/>
            <person name="Hahn M."/>
            <person name="Kohn L."/>
            <person name="Lapalu N."/>
            <person name="Plummer K.M."/>
            <person name="Pradier J.M."/>
            <person name="Quevillon E."/>
            <person name="Sharon A."/>
            <person name="Simon A."/>
            <person name="ten Have A."/>
            <person name="Tudzynski B."/>
            <person name="Tudzynski P."/>
            <person name="Wincker P."/>
            <person name="Andrew M."/>
            <person name="Anthouard V."/>
            <person name="Beever R.E."/>
            <person name="Beffa R."/>
            <person name="Benoit I."/>
            <person name="Bouzid O."/>
            <person name="Brault B."/>
            <person name="Chen Z."/>
            <person name="Choquer M."/>
            <person name="Collemare J."/>
            <person name="Cotton P."/>
            <person name="Danchin E.G."/>
            <person name="Da Silva C."/>
            <person name="Gautier A."/>
            <person name="Giraud C."/>
            <person name="Giraud T."/>
            <person name="Gonzalez C."/>
            <person name="Grossetete S."/>
            <person name="Guldener U."/>
            <person name="Henrissat B."/>
            <person name="Howlett B.J."/>
            <person name="Kodira C."/>
            <person name="Kretschmer M."/>
            <person name="Lappartient A."/>
            <person name="Leroch M."/>
            <person name="Levis C."/>
            <person name="Mauceli E."/>
            <person name="Neuveglise C."/>
            <person name="Oeser B."/>
            <person name="Pearson M."/>
            <person name="Poulain J."/>
            <person name="Poussereau N."/>
            <person name="Quesneville H."/>
            <person name="Rascle C."/>
            <person name="Schumacher J."/>
            <person name="Segurens B."/>
            <person name="Sexton A."/>
            <person name="Silva E."/>
            <person name="Sirven C."/>
            <person name="Soanes D.M."/>
            <person name="Talbot N.J."/>
            <person name="Templeton M."/>
            <person name="Yandava C."/>
            <person name="Yarden O."/>
            <person name="Zeng Q."/>
            <person name="Rollins J.A."/>
            <person name="Lebrun M.H."/>
            <person name="Dickman M."/>
        </authorList>
    </citation>
    <scope>NUCLEOTIDE SEQUENCE [LARGE SCALE GENOMIC DNA]</scope>
    <source>
        <strain evidence="2">ATCC 18683 / 1980 / Ss-1</strain>
    </source>
</reference>
<dbReference type="Proteomes" id="UP000001312">
    <property type="component" value="Unassembled WGS sequence"/>
</dbReference>